<evidence type="ECO:0000256" key="1">
    <source>
        <dbReference type="SAM" id="MobiDB-lite"/>
    </source>
</evidence>
<dbReference type="AlphaFoldDB" id="A0A6A6EJ85"/>
<gene>
    <name evidence="2" type="ORF">K469DRAFT_366213</name>
</gene>
<protein>
    <submittedName>
        <fullName evidence="2">Uncharacterized protein</fullName>
    </submittedName>
</protein>
<feature type="compositionally biased region" description="Low complexity" evidence="1">
    <location>
        <begin position="180"/>
        <end position="199"/>
    </location>
</feature>
<feature type="compositionally biased region" description="Polar residues" evidence="1">
    <location>
        <begin position="216"/>
        <end position="234"/>
    </location>
</feature>
<organism evidence="2 3">
    <name type="scientific">Zopfia rhizophila CBS 207.26</name>
    <dbReference type="NCBI Taxonomy" id="1314779"/>
    <lineage>
        <taxon>Eukaryota</taxon>
        <taxon>Fungi</taxon>
        <taxon>Dikarya</taxon>
        <taxon>Ascomycota</taxon>
        <taxon>Pezizomycotina</taxon>
        <taxon>Dothideomycetes</taxon>
        <taxon>Dothideomycetes incertae sedis</taxon>
        <taxon>Zopfiaceae</taxon>
        <taxon>Zopfia</taxon>
    </lineage>
</organism>
<proteinExistence type="predicted"/>
<reference evidence="2" key="1">
    <citation type="journal article" date="2020" name="Stud. Mycol.">
        <title>101 Dothideomycetes genomes: a test case for predicting lifestyles and emergence of pathogens.</title>
        <authorList>
            <person name="Haridas S."/>
            <person name="Albert R."/>
            <person name="Binder M."/>
            <person name="Bloem J."/>
            <person name="Labutti K."/>
            <person name="Salamov A."/>
            <person name="Andreopoulos B."/>
            <person name="Baker S."/>
            <person name="Barry K."/>
            <person name="Bills G."/>
            <person name="Bluhm B."/>
            <person name="Cannon C."/>
            <person name="Castanera R."/>
            <person name="Culley D."/>
            <person name="Daum C."/>
            <person name="Ezra D."/>
            <person name="Gonzalez J."/>
            <person name="Henrissat B."/>
            <person name="Kuo A."/>
            <person name="Liang C."/>
            <person name="Lipzen A."/>
            <person name="Lutzoni F."/>
            <person name="Magnuson J."/>
            <person name="Mondo S."/>
            <person name="Nolan M."/>
            <person name="Ohm R."/>
            <person name="Pangilinan J."/>
            <person name="Park H.-J."/>
            <person name="Ramirez L."/>
            <person name="Alfaro M."/>
            <person name="Sun H."/>
            <person name="Tritt A."/>
            <person name="Yoshinaga Y."/>
            <person name="Zwiers L.-H."/>
            <person name="Turgeon B."/>
            <person name="Goodwin S."/>
            <person name="Spatafora J."/>
            <person name="Crous P."/>
            <person name="Grigoriev I."/>
        </authorList>
    </citation>
    <scope>NUCLEOTIDE SEQUENCE</scope>
    <source>
        <strain evidence="2">CBS 207.26</strain>
    </source>
</reference>
<accession>A0A6A6EJ85</accession>
<dbReference type="Proteomes" id="UP000800200">
    <property type="component" value="Unassembled WGS sequence"/>
</dbReference>
<name>A0A6A6EJ85_9PEZI</name>
<feature type="region of interest" description="Disordered" evidence="1">
    <location>
        <begin position="115"/>
        <end position="137"/>
    </location>
</feature>
<feature type="region of interest" description="Disordered" evidence="1">
    <location>
        <begin position="173"/>
        <end position="249"/>
    </location>
</feature>
<evidence type="ECO:0000313" key="3">
    <source>
        <dbReference type="Proteomes" id="UP000800200"/>
    </source>
</evidence>
<sequence length="249" mass="27949">MFFHNSGMICTIKTEVNWMVRTIPNDPRALHFQPTDREKDPHFAASLIQPAEGQSVAGLPLCTQVFRHIENLEVHRFEADLFELEFATDAVPQEFNSKYRQIKKAWDQEMKEVQKQQGWTRRPHEPHLDVPGLNLSTKPRHQSGLCLGFNIAEPIGDQPLPLRVNKGKGKAVDLPSARENGFLSGSGSSGSNHMSNLNHVPAPHSPPTLLLRRPTETSYMEEQNAMPQPSQTTYHKGGGRGRGSMKTWG</sequence>
<evidence type="ECO:0000313" key="2">
    <source>
        <dbReference type="EMBL" id="KAF2191185.1"/>
    </source>
</evidence>
<dbReference type="EMBL" id="ML994617">
    <property type="protein sequence ID" value="KAF2191185.1"/>
    <property type="molecule type" value="Genomic_DNA"/>
</dbReference>
<keyword evidence="3" id="KW-1185">Reference proteome</keyword>